<comment type="caution">
    <text evidence="2">The sequence shown here is derived from an EMBL/GenBank/DDBJ whole genome shotgun (WGS) entry which is preliminary data.</text>
</comment>
<name>A0A418KMP0_9ACTN</name>
<sequence>MTAVLAAIVLTATACDGGGDDPGDEPTTGTSETGGGAPAGLPDVAEGRLTRILGNGGTDALRETSYVPDTRLAEPMLLATGPGDALIGLQRGQEGLFTVSPDGTAQPVSGDQSVAFSDPPLAALAGAESLLVLAGDGAIGRIDLADGAFSEVTTLPGAPGDGFAGAILELPGGTYVQWGSSWWTLTGPADAPTGAEPAAPPVEGSVVAARTAGGVAVLTATELVLLDESLQEIGRHPWTQPADAPGTVTAATGDGGDGLIVATSEREAGAVVHVTPDGATVLATGFKPSDTSPSTDCDNADTDALDSHLAQPLSAVVWQDRVVVADQRCNSVLQLALPDAA</sequence>
<protein>
    <submittedName>
        <fullName evidence="2">Uncharacterized protein</fullName>
    </submittedName>
</protein>
<evidence type="ECO:0000256" key="1">
    <source>
        <dbReference type="SAM" id="MobiDB-lite"/>
    </source>
</evidence>
<accession>A0A418KMP0</accession>
<keyword evidence="3" id="KW-1185">Reference proteome</keyword>
<dbReference type="EMBL" id="QUAL01000176">
    <property type="protein sequence ID" value="RIQ20209.1"/>
    <property type="molecule type" value="Genomic_DNA"/>
</dbReference>
<dbReference type="Proteomes" id="UP000284057">
    <property type="component" value="Unassembled WGS sequence"/>
</dbReference>
<reference evidence="2 3" key="1">
    <citation type="submission" date="2018-09" db="EMBL/GenBank/DDBJ databases">
        <title>Isolation, diversity and antifungal activity of actinobacteria from wheat.</title>
        <authorList>
            <person name="Han C."/>
        </authorList>
    </citation>
    <scope>NUCLEOTIDE SEQUENCE [LARGE SCALE GENOMIC DNA]</scope>
    <source>
        <strain evidence="2 3">NEAU-YY265</strain>
    </source>
</reference>
<proteinExistence type="predicted"/>
<organism evidence="2 3">
    <name type="scientific">Jiangella rhizosphaerae</name>
    <dbReference type="NCBI Taxonomy" id="2293569"/>
    <lineage>
        <taxon>Bacteria</taxon>
        <taxon>Bacillati</taxon>
        <taxon>Actinomycetota</taxon>
        <taxon>Actinomycetes</taxon>
        <taxon>Jiangellales</taxon>
        <taxon>Jiangellaceae</taxon>
        <taxon>Jiangella</taxon>
    </lineage>
</organism>
<evidence type="ECO:0000313" key="2">
    <source>
        <dbReference type="EMBL" id="RIQ20209.1"/>
    </source>
</evidence>
<gene>
    <name evidence="2" type="ORF">DY240_18820</name>
</gene>
<feature type="region of interest" description="Disordered" evidence="1">
    <location>
        <begin position="14"/>
        <end position="43"/>
    </location>
</feature>
<dbReference type="AlphaFoldDB" id="A0A418KMP0"/>
<evidence type="ECO:0000313" key="3">
    <source>
        <dbReference type="Proteomes" id="UP000284057"/>
    </source>
</evidence>